<keyword evidence="9 12" id="KW-0030">Aminoacyl-tRNA synthetase</keyword>
<evidence type="ECO:0000256" key="11">
    <source>
        <dbReference type="ARBA" id="ARBA00048823"/>
    </source>
</evidence>
<dbReference type="InterPro" id="IPR002314">
    <property type="entry name" value="aa-tRNA-synt_IIb"/>
</dbReference>
<dbReference type="InterPro" id="IPR015866">
    <property type="entry name" value="Ser-tRNA-synth_1_N"/>
</dbReference>
<feature type="binding site" evidence="13">
    <location>
        <position position="231"/>
    </location>
    <ligand>
        <name>L-serine</name>
        <dbReference type="ChEBI" id="CHEBI:33384"/>
    </ligand>
</feature>
<dbReference type="Gene3D" id="3.30.930.10">
    <property type="entry name" value="Bira Bifunctional Protein, Domain 2"/>
    <property type="match status" value="1"/>
</dbReference>
<accession>A0A4Y8PIZ8</accession>
<feature type="coiled-coil region" evidence="15">
    <location>
        <begin position="39"/>
        <end position="104"/>
    </location>
</feature>
<evidence type="ECO:0000256" key="4">
    <source>
        <dbReference type="ARBA" id="ARBA00022490"/>
    </source>
</evidence>
<dbReference type="PROSITE" id="PS50862">
    <property type="entry name" value="AA_TRNA_LIGASE_II"/>
    <property type="match status" value="1"/>
</dbReference>
<dbReference type="InterPro" id="IPR042103">
    <property type="entry name" value="SerRS_1_N_sf"/>
</dbReference>
<keyword evidence="7 12" id="KW-0067">ATP-binding</keyword>
<evidence type="ECO:0000256" key="6">
    <source>
        <dbReference type="ARBA" id="ARBA00022741"/>
    </source>
</evidence>
<reference evidence="17 18" key="1">
    <citation type="submission" date="2016-05" db="EMBL/GenBank/DDBJ databases">
        <title>Diversity and Homogeneity among Thermoacidophilic Verrucomicrobia Methanotrophs Linked with Geographical Origin.</title>
        <authorList>
            <person name="Erikstad H.-A."/>
            <person name="Smestad N.B."/>
            <person name="Ceballos R.M."/>
            <person name="Birkeland N.-K."/>
        </authorList>
    </citation>
    <scope>NUCLEOTIDE SEQUENCE [LARGE SCALE GENOMIC DNA]</scope>
    <source>
        <strain evidence="17 18">Phi</strain>
    </source>
</reference>
<evidence type="ECO:0000256" key="1">
    <source>
        <dbReference type="ARBA" id="ARBA00004496"/>
    </source>
</evidence>
<comment type="catalytic activity">
    <reaction evidence="10 12">
        <text>tRNA(Sec) + L-serine + ATP = L-seryl-tRNA(Sec) + AMP + diphosphate + H(+)</text>
        <dbReference type="Rhea" id="RHEA:42580"/>
        <dbReference type="Rhea" id="RHEA-COMP:9742"/>
        <dbReference type="Rhea" id="RHEA-COMP:10128"/>
        <dbReference type="ChEBI" id="CHEBI:15378"/>
        <dbReference type="ChEBI" id="CHEBI:30616"/>
        <dbReference type="ChEBI" id="CHEBI:33019"/>
        <dbReference type="ChEBI" id="CHEBI:33384"/>
        <dbReference type="ChEBI" id="CHEBI:78442"/>
        <dbReference type="ChEBI" id="CHEBI:78533"/>
        <dbReference type="ChEBI" id="CHEBI:456215"/>
        <dbReference type="EC" id="6.1.1.11"/>
    </reaction>
</comment>
<dbReference type="CDD" id="cd00770">
    <property type="entry name" value="SerRS_core"/>
    <property type="match status" value="1"/>
</dbReference>
<comment type="caution">
    <text evidence="17">The sequence shown here is derived from an EMBL/GenBank/DDBJ whole genome shotgun (WGS) entry which is preliminary data.</text>
</comment>
<evidence type="ECO:0000256" key="13">
    <source>
        <dbReference type="PIRSR" id="PIRSR001529-1"/>
    </source>
</evidence>
<keyword evidence="8 12" id="KW-0648">Protein biosynthesis</keyword>
<comment type="subunit">
    <text evidence="12">Homodimer. The tRNA molecule binds across the dimer.</text>
</comment>
<dbReference type="SUPFAM" id="SSF55681">
    <property type="entry name" value="Class II aaRS and biotin synthetases"/>
    <property type="match status" value="1"/>
</dbReference>
<evidence type="ECO:0000256" key="9">
    <source>
        <dbReference type="ARBA" id="ARBA00023146"/>
    </source>
</evidence>
<feature type="binding site" evidence="12">
    <location>
        <begin position="231"/>
        <end position="233"/>
    </location>
    <ligand>
        <name>L-serine</name>
        <dbReference type="ChEBI" id="CHEBI:33384"/>
    </ligand>
</feature>
<evidence type="ECO:0000256" key="5">
    <source>
        <dbReference type="ARBA" id="ARBA00022598"/>
    </source>
</evidence>
<comment type="domain">
    <text evidence="12">Consists of two distinct domains, a catalytic core and a N-terminal extension that is involved in tRNA binding.</text>
</comment>
<evidence type="ECO:0000256" key="14">
    <source>
        <dbReference type="PIRSR" id="PIRSR001529-2"/>
    </source>
</evidence>
<keyword evidence="6 12" id="KW-0547">Nucleotide-binding</keyword>
<dbReference type="PANTHER" id="PTHR43697:SF1">
    <property type="entry name" value="SERINE--TRNA LIGASE"/>
    <property type="match status" value="1"/>
</dbReference>
<organism evidence="17 18">
    <name type="scientific">Methylacidiphilum caldifontis</name>
    <dbReference type="NCBI Taxonomy" id="2795386"/>
    <lineage>
        <taxon>Bacteria</taxon>
        <taxon>Pseudomonadati</taxon>
        <taxon>Verrucomicrobiota</taxon>
        <taxon>Methylacidiphilae</taxon>
        <taxon>Methylacidiphilales</taxon>
        <taxon>Methylacidiphilaceae</taxon>
        <taxon>Methylacidiphilum (ex Ratnadevi et al. 2023)</taxon>
    </lineage>
</organism>
<dbReference type="EC" id="6.1.1.11" evidence="12"/>
<dbReference type="PANTHER" id="PTHR43697">
    <property type="entry name" value="SERYL-TRNA SYNTHETASE"/>
    <property type="match status" value="1"/>
</dbReference>
<dbReference type="PIRSF" id="PIRSF001529">
    <property type="entry name" value="Ser-tRNA-synth_IIa"/>
    <property type="match status" value="1"/>
</dbReference>
<dbReference type="EMBL" id="LXQC01000079">
    <property type="protein sequence ID" value="TFE71295.1"/>
    <property type="molecule type" value="Genomic_DNA"/>
</dbReference>
<dbReference type="RefSeq" id="WP_134439284.1">
    <property type="nucleotide sequence ID" value="NZ_CP065957.1"/>
</dbReference>
<keyword evidence="15" id="KW-0175">Coiled coil</keyword>
<dbReference type="Gene3D" id="1.10.287.40">
    <property type="entry name" value="Serine-tRNA synthetase, tRNA binding domain"/>
    <property type="match status" value="1"/>
</dbReference>
<dbReference type="SUPFAM" id="SSF46589">
    <property type="entry name" value="tRNA-binding arm"/>
    <property type="match status" value="1"/>
</dbReference>
<name>A0A4Y8PIZ8_9BACT</name>
<dbReference type="Proteomes" id="UP000297713">
    <property type="component" value="Unassembled WGS sequence"/>
</dbReference>
<protein>
    <recommendedName>
        <fullName evidence="12">Serine--tRNA ligase</fullName>
        <ecNumber evidence="12">6.1.1.11</ecNumber>
    </recommendedName>
    <alternativeName>
        <fullName evidence="12">Seryl-tRNA synthetase</fullName>
        <shortName evidence="12">SerRS</shortName>
    </alternativeName>
    <alternativeName>
        <fullName evidence="12">Seryl-tRNA(Ser/Sec) synthetase</fullName>
    </alternativeName>
</protein>
<dbReference type="InterPro" id="IPR033729">
    <property type="entry name" value="SerRS_core"/>
</dbReference>
<gene>
    <name evidence="12" type="primary">serS</name>
    <name evidence="17" type="ORF">A7Q10_04770</name>
</gene>
<evidence type="ECO:0000256" key="8">
    <source>
        <dbReference type="ARBA" id="ARBA00022917"/>
    </source>
</evidence>
<dbReference type="UniPathway" id="UPA00906">
    <property type="reaction ID" value="UER00895"/>
</dbReference>
<evidence type="ECO:0000313" key="17">
    <source>
        <dbReference type="EMBL" id="TFE71295.1"/>
    </source>
</evidence>
<comment type="pathway">
    <text evidence="2 12">Aminoacyl-tRNA biosynthesis; selenocysteinyl-tRNA(Sec) biosynthesis; L-seryl-tRNA(Sec) from L-serine and tRNA(Sec): step 1/1.</text>
</comment>
<dbReference type="GO" id="GO:0005524">
    <property type="term" value="F:ATP binding"/>
    <property type="evidence" value="ECO:0007669"/>
    <property type="project" value="UniProtKB-UniRule"/>
</dbReference>
<sequence>MLDINLIRHNLQQTKQKIAHRAKELEPLIDQVFELDIKKRGLQTEIEKYRALRNKQSKEIGLKKLKGEVDEGQFLELKKIGYRIEEMEKELIQLEGDINRILLSLPNLAHDSVPIGGAEANKVVKTWGEPLQPTFPLKPHWEIGKELGILDLERGAKLSGSGFSLFMGNGAKLQRALIQFMLSLHTEQHGYKEVWPPYLVNEDCMRGTGHLPKFAQEMYSIDRDNFYLIPTGEVPLTNLHREEILSESALPLRYVAYTPCFRREAGSAGKDTRGILRLHQFDKVELVQITKPENSYQALEEMVNHAENVLRSLKLCYRVVLLASQDMGFGAAKCYDLEVWSPAIQSWLEISSVSNLESFQSRRMNLRYKSSTGKNILCHTLNGSGTALPRLVAAILENYQKEDGRVLIPEKIRTYFGEEYL</sequence>
<dbReference type="InterPro" id="IPR002317">
    <property type="entry name" value="Ser-tRNA-ligase_type_1"/>
</dbReference>
<dbReference type="HAMAP" id="MF_00176">
    <property type="entry name" value="Ser_tRNA_synth_type1"/>
    <property type="match status" value="1"/>
</dbReference>
<keyword evidence="5 12" id="KW-0436">Ligase</keyword>
<feature type="domain" description="Aminoacyl-transfer RNA synthetases class-II family profile" evidence="16">
    <location>
        <begin position="139"/>
        <end position="409"/>
    </location>
</feature>
<evidence type="ECO:0000256" key="3">
    <source>
        <dbReference type="ARBA" id="ARBA00010728"/>
    </source>
</evidence>
<feature type="binding site" evidence="12 13">
    <location>
        <position position="285"/>
    </location>
    <ligand>
        <name>L-serine</name>
        <dbReference type="ChEBI" id="CHEBI:33384"/>
    </ligand>
</feature>
<feature type="binding site" evidence="13">
    <location>
        <position position="382"/>
    </location>
    <ligand>
        <name>L-serine</name>
        <dbReference type="ChEBI" id="CHEBI:33384"/>
    </ligand>
</feature>
<comment type="function">
    <text evidence="12">Catalyzes the attachment of serine to tRNA(Ser). Is also able to aminoacylate tRNA(Sec) with serine, to form the misacylated tRNA L-seryl-tRNA(Sec), which will be further converted into selenocysteinyl-tRNA(Sec).</text>
</comment>
<dbReference type="GO" id="GO:0004828">
    <property type="term" value="F:serine-tRNA ligase activity"/>
    <property type="evidence" value="ECO:0007669"/>
    <property type="project" value="UniProtKB-UniRule"/>
</dbReference>
<dbReference type="GO" id="GO:0006434">
    <property type="term" value="P:seryl-tRNA aminoacylation"/>
    <property type="evidence" value="ECO:0007669"/>
    <property type="project" value="UniProtKB-UniRule"/>
</dbReference>
<evidence type="ECO:0000313" key="18">
    <source>
        <dbReference type="Proteomes" id="UP000297713"/>
    </source>
</evidence>
<feature type="binding site" evidence="12 14">
    <location>
        <begin position="262"/>
        <end position="264"/>
    </location>
    <ligand>
        <name>ATP</name>
        <dbReference type="ChEBI" id="CHEBI:30616"/>
    </ligand>
</feature>
<comment type="similarity">
    <text evidence="3 12">Belongs to the class-II aminoacyl-tRNA synthetase family. Type-1 seryl-tRNA synthetase subfamily.</text>
</comment>
<feature type="binding site" evidence="13">
    <location>
        <position position="262"/>
    </location>
    <ligand>
        <name>L-serine</name>
        <dbReference type="ChEBI" id="CHEBI:33384"/>
    </ligand>
</feature>
<dbReference type="NCBIfam" id="TIGR00414">
    <property type="entry name" value="serS"/>
    <property type="match status" value="1"/>
</dbReference>
<comment type="subcellular location">
    <subcellularLocation>
        <location evidence="1 12">Cytoplasm</location>
    </subcellularLocation>
</comment>
<keyword evidence="4 12" id="KW-0963">Cytoplasm</keyword>
<dbReference type="OrthoDB" id="9804647at2"/>
<dbReference type="GO" id="GO:0016260">
    <property type="term" value="P:selenocysteine biosynthetic process"/>
    <property type="evidence" value="ECO:0007669"/>
    <property type="project" value="UniProtKB-UniRule"/>
</dbReference>
<feature type="binding site" evidence="12">
    <location>
        <position position="384"/>
    </location>
    <ligand>
        <name>L-serine</name>
        <dbReference type="ChEBI" id="CHEBI:33384"/>
    </ligand>
</feature>
<dbReference type="GO" id="GO:0005737">
    <property type="term" value="C:cytoplasm"/>
    <property type="evidence" value="ECO:0007669"/>
    <property type="project" value="UniProtKB-SubCell"/>
</dbReference>
<proteinExistence type="inferred from homology"/>
<evidence type="ECO:0000256" key="7">
    <source>
        <dbReference type="ARBA" id="ARBA00022840"/>
    </source>
</evidence>
<evidence type="ECO:0000256" key="2">
    <source>
        <dbReference type="ARBA" id="ARBA00005045"/>
    </source>
</evidence>
<evidence type="ECO:0000256" key="15">
    <source>
        <dbReference type="SAM" id="Coils"/>
    </source>
</evidence>
<dbReference type="InterPro" id="IPR045864">
    <property type="entry name" value="aa-tRNA-synth_II/BPL/LPL"/>
</dbReference>
<feature type="binding site" evidence="12 14">
    <location>
        <begin position="349"/>
        <end position="352"/>
    </location>
    <ligand>
        <name>ATP</name>
        <dbReference type="ChEBI" id="CHEBI:30616"/>
    </ligand>
</feature>
<evidence type="ECO:0000256" key="12">
    <source>
        <dbReference type="HAMAP-Rule" id="MF_00176"/>
    </source>
</evidence>
<dbReference type="AlphaFoldDB" id="A0A4Y8PIZ8"/>
<comment type="catalytic activity">
    <reaction evidence="11 12">
        <text>tRNA(Ser) + L-serine + ATP = L-seryl-tRNA(Ser) + AMP + diphosphate + H(+)</text>
        <dbReference type="Rhea" id="RHEA:12292"/>
        <dbReference type="Rhea" id="RHEA-COMP:9669"/>
        <dbReference type="Rhea" id="RHEA-COMP:9703"/>
        <dbReference type="ChEBI" id="CHEBI:15378"/>
        <dbReference type="ChEBI" id="CHEBI:30616"/>
        <dbReference type="ChEBI" id="CHEBI:33019"/>
        <dbReference type="ChEBI" id="CHEBI:33384"/>
        <dbReference type="ChEBI" id="CHEBI:78442"/>
        <dbReference type="ChEBI" id="CHEBI:78533"/>
        <dbReference type="ChEBI" id="CHEBI:456215"/>
        <dbReference type="EC" id="6.1.1.11"/>
    </reaction>
</comment>
<dbReference type="InterPro" id="IPR010978">
    <property type="entry name" value="tRNA-bd_arm"/>
</dbReference>
<dbReference type="Pfam" id="PF02403">
    <property type="entry name" value="Seryl_tRNA_N"/>
    <property type="match status" value="1"/>
</dbReference>
<comment type="caution">
    <text evidence="12">Lacks conserved residue(s) required for the propagation of feature annotation.</text>
</comment>
<dbReference type="PRINTS" id="PR00981">
    <property type="entry name" value="TRNASYNTHSER"/>
</dbReference>
<dbReference type="InterPro" id="IPR006195">
    <property type="entry name" value="aa-tRNA-synth_II"/>
</dbReference>
<keyword evidence="18" id="KW-1185">Reference proteome</keyword>
<evidence type="ECO:0000256" key="10">
    <source>
        <dbReference type="ARBA" id="ARBA00047929"/>
    </source>
</evidence>
<evidence type="ECO:0000259" key="16">
    <source>
        <dbReference type="PROSITE" id="PS50862"/>
    </source>
</evidence>
<dbReference type="Pfam" id="PF00587">
    <property type="entry name" value="tRNA-synt_2b"/>
    <property type="match status" value="1"/>
</dbReference>